<evidence type="ECO:0000313" key="1">
    <source>
        <dbReference type="EMBL" id="WZB86141.1"/>
    </source>
</evidence>
<sequence length="100" mass="11761">MSRKIFRLEVKEGLLILPPEVREYLRQCPEESEIDLMIQPPLSLSFQHSDIQENNQQDIQMKWNNWLKEVEQLEILPADSPGDDYGSALLKKYRSQGFDI</sequence>
<gene>
    <name evidence="1" type="ORF">WJM97_12030</name>
</gene>
<accession>A0ABZ2ULU8</accession>
<name>A0ABZ2ULU8_9CYAN</name>
<dbReference type="RefSeq" id="WP_353929057.1">
    <property type="nucleotide sequence ID" value="NZ_CP150886.1"/>
</dbReference>
<dbReference type="EMBL" id="CP150886">
    <property type="protein sequence ID" value="WZB86141.1"/>
    <property type="molecule type" value="Genomic_DNA"/>
</dbReference>
<evidence type="ECO:0000313" key="2">
    <source>
        <dbReference type="Proteomes" id="UP001483337"/>
    </source>
</evidence>
<protein>
    <recommendedName>
        <fullName evidence="3">SpoVT-AbrB domain-containing protein</fullName>
    </recommendedName>
</protein>
<organism evidence="1 2">
    <name type="scientific">Okeanomitos corallinicola TIOX110</name>
    <dbReference type="NCBI Taxonomy" id="3133117"/>
    <lineage>
        <taxon>Bacteria</taxon>
        <taxon>Bacillati</taxon>
        <taxon>Cyanobacteriota</taxon>
        <taxon>Cyanophyceae</taxon>
        <taxon>Nostocales</taxon>
        <taxon>Aphanizomenonaceae</taxon>
        <taxon>Okeanomitos</taxon>
    </lineage>
</organism>
<proteinExistence type="predicted"/>
<dbReference type="Proteomes" id="UP001483337">
    <property type="component" value="Chromosome"/>
</dbReference>
<evidence type="ECO:0008006" key="3">
    <source>
        <dbReference type="Google" id="ProtNLM"/>
    </source>
</evidence>
<reference evidence="1 2" key="1">
    <citation type="submission" date="2024-04" db="EMBL/GenBank/DDBJ databases">
        <title>Okeanomitos corallinicola gen. &amp; sp. nov. (Nostocales, Cyanobacteria), a new toxic marine heterocyst-forming cyanobacterium from a coral reef.</title>
        <authorList>
            <person name="Li H."/>
            <person name="Li R."/>
            <person name="Kang J."/>
            <person name="Hii K.S."/>
            <person name="Mohamed H.F."/>
            <person name="Xu X."/>
            <person name="Luo Z."/>
        </authorList>
    </citation>
    <scope>NUCLEOTIDE SEQUENCE [LARGE SCALE GENOMIC DNA]</scope>
    <source>
        <strain evidence="1 2">TIOX110</strain>
    </source>
</reference>
<keyword evidence="2" id="KW-1185">Reference proteome</keyword>